<accession>A0AAV0VM07</accession>
<evidence type="ECO:0000313" key="1">
    <source>
        <dbReference type="EMBL" id="CAI6345276.1"/>
    </source>
</evidence>
<name>A0AAV0VM07_9HEMI</name>
<protein>
    <submittedName>
        <fullName evidence="1">Uncharacterized protein</fullName>
    </submittedName>
</protein>
<dbReference type="Proteomes" id="UP001160148">
    <property type="component" value="Unassembled WGS sequence"/>
</dbReference>
<gene>
    <name evidence="1" type="ORF">MEUPH1_LOCUS2309</name>
</gene>
<evidence type="ECO:0000313" key="2">
    <source>
        <dbReference type="Proteomes" id="UP001160148"/>
    </source>
</evidence>
<sequence length="211" mass="25123">MKFYLQVRNQLKQNSNGKDQNVKIISEIVVTDVEKIWQKASIPIVSHIRALQLLINYHDQYKNIIKSIKNRKNTLTFKSNLEKFQNNAKDTPFLFSKKCIKKYRRKKEFTTIFRKIQIFQRGFYKSKTCIVKDAHGCLITKESNIVKEFRNRFKELLSTTNEDIHPEEYQEHTTYYSVQPELPEPEYEEITQIIKSLKNNKAPGRTISMRN</sequence>
<dbReference type="EMBL" id="CARXXK010000001">
    <property type="protein sequence ID" value="CAI6345276.1"/>
    <property type="molecule type" value="Genomic_DNA"/>
</dbReference>
<comment type="caution">
    <text evidence="1">The sequence shown here is derived from an EMBL/GenBank/DDBJ whole genome shotgun (WGS) entry which is preliminary data.</text>
</comment>
<keyword evidence="2" id="KW-1185">Reference proteome</keyword>
<organism evidence="1 2">
    <name type="scientific">Macrosiphum euphorbiae</name>
    <name type="common">potato aphid</name>
    <dbReference type="NCBI Taxonomy" id="13131"/>
    <lineage>
        <taxon>Eukaryota</taxon>
        <taxon>Metazoa</taxon>
        <taxon>Ecdysozoa</taxon>
        <taxon>Arthropoda</taxon>
        <taxon>Hexapoda</taxon>
        <taxon>Insecta</taxon>
        <taxon>Pterygota</taxon>
        <taxon>Neoptera</taxon>
        <taxon>Paraneoptera</taxon>
        <taxon>Hemiptera</taxon>
        <taxon>Sternorrhyncha</taxon>
        <taxon>Aphidomorpha</taxon>
        <taxon>Aphidoidea</taxon>
        <taxon>Aphididae</taxon>
        <taxon>Macrosiphini</taxon>
        <taxon>Macrosiphum</taxon>
    </lineage>
</organism>
<reference evidence="1 2" key="1">
    <citation type="submission" date="2023-01" db="EMBL/GenBank/DDBJ databases">
        <authorList>
            <person name="Whitehead M."/>
        </authorList>
    </citation>
    <scope>NUCLEOTIDE SEQUENCE [LARGE SCALE GENOMIC DNA]</scope>
</reference>
<dbReference type="AlphaFoldDB" id="A0AAV0VM07"/>
<proteinExistence type="predicted"/>